<dbReference type="eggNOG" id="ENOG502S4ST">
    <property type="taxonomic scope" value="Eukaryota"/>
</dbReference>
<dbReference type="Pfam" id="PF15228">
    <property type="entry name" value="DAP"/>
    <property type="match status" value="1"/>
</dbReference>
<dbReference type="KEGG" id="bfo:118405752"/>
<dbReference type="OMA" id="QKHPHAP"/>
<evidence type="ECO:0000313" key="4">
    <source>
        <dbReference type="RefSeq" id="XP_035661369.1"/>
    </source>
</evidence>
<dbReference type="GO" id="GO:0141014">
    <property type="term" value="P:ribosome hibernation"/>
    <property type="evidence" value="ECO:0000318"/>
    <property type="project" value="GO_Central"/>
</dbReference>
<keyword evidence="3" id="KW-1185">Reference proteome</keyword>
<feature type="compositionally biased region" description="Basic and acidic residues" evidence="1">
    <location>
        <begin position="29"/>
        <end position="42"/>
    </location>
</feature>
<gene>
    <name evidence="4" type="primary">LOC118405752</name>
    <name evidence="2" type="ORF">BRAFLDRAFT_118367</name>
</gene>
<dbReference type="GO" id="GO:0043022">
    <property type="term" value="F:ribosome binding"/>
    <property type="evidence" value="ECO:0000318"/>
    <property type="project" value="GO_Central"/>
</dbReference>
<sequence>MSSVQEAELKGGHPPAVKAGGMRVARARHTSENKEEKKPDKKEEDEEFPEEPPPKNDTRVIVSGAVTKGDKDFSPQAAKVAHEKPQPTVDKRPPPKHNMPINQPRK</sequence>
<dbReference type="GO" id="GO:0097190">
    <property type="term" value="P:apoptotic signaling pathway"/>
    <property type="evidence" value="ECO:0000318"/>
    <property type="project" value="GO_Central"/>
</dbReference>
<dbReference type="RefSeq" id="XP_035661369.1">
    <property type="nucleotide sequence ID" value="XM_035805476.1"/>
</dbReference>
<name>C3YYL2_BRAFL</name>
<feature type="region of interest" description="Disordered" evidence="1">
    <location>
        <begin position="1"/>
        <end position="106"/>
    </location>
</feature>
<dbReference type="GeneID" id="118405752"/>
<accession>C3YYL2</accession>
<reference evidence="4" key="3">
    <citation type="submission" date="2025-04" db="UniProtKB">
        <authorList>
            <consortium name="RefSeq"/>
        </authorList>
    </citation>
    <scope>IDENTIFICATION</scope>
    <source>
        <strain evidence="4">S238N-H82</strain>
        <tissue evidence="4">Testes</tissue>
    </source>
</reference>
<dbReference type="PANTHER" id="PTHR13177">
    <property type="entry name" value="DEATH-ASSOCIATED PROTEIN 1"/>
    <property type="match status" value="1"/>
</dbReference>
<proteinExistence type="predicted"/>
<dbReference type="InterPro" id="IPR024130">
    <property type="entry name" value="DAP1/DAPL1"/>
</dbReference>
<evidence type="ECO:0000313" key="3">
    <source>
        <dbReference type="Proteomes" id="UP000001554"/>
    </source>
</evidence>
<dbReference type="PANTHER" id="PTHR13177:SF4">
    <property type="entry name" value="GEO09647P1"/>
    <property type="match status" value="1"/>
</dbReference>
<evidence type="ECO:0000256" key="1">
    <source>
        <dbReference type="SAM" id="MobiDB-lite"/>
    </source>
</evidence>
<dbReference type="Proteomes" id="UP000001554">
    <property type="component" value="Chromosome 18"/>
</dbReference>
<reference evidence="3" key="2">
    <citation type="journal article" date="2020" name="Nat. Ecol. Evol.">
        <title>Deeply conserved synteny resolves early events in vertebrate evolution.</title>
        <authorList>
            <person name="Simakov O."/>
            <person name="Marletaz F."/>
            <person name="Yue J.X."/>
            <person name="O'Connell B."/>
            <person name="Jenkins J."/>
            <person name="Brandt A."/>
            <person name="Calef R."/>
            <person name="Tung C.H."/>
            <person name="Huang T.K."/>
            <person name="Schmutz J."/>
            <person name="Satoh N."/>
            <person name="Yu J.K."/>
            <person name="Putnam N.H."/>
            <person name="Green R.E."/>
            <person name="Rokhsar D.S."/>
        </authorList>
    </citation>
    <scope>NUCLEOTIDE SEQUENCE [LARGE SCALE GENOMIC DNA]</scope>
    <source>
        <strain evidence="3">S238N-H82</strain>
    </source>
</reference>
<protein>
    <submittedName>
        <fullName evidence="4">Death-associated protein 1-like</fullName>
    </submittedName>
</protein>
<dbReference type="OrthoDB" id="5973225at2759"/>
<organism>
    <name type="scientific">Branchiostoma floridae</name>
    <name type="common">Florida lancelet</name>
    <name type="synonym">Amphioxus</name>
    <dbReference type="NCBI Taxonomy" id="7739"/>
    <lineage>
        <taxon>Eukaryota</taxon>
        <taxon>Metazoa</taxon>
        <taxon>Chordata</taxon>
        <taxon>Cephalochordata</taxon>
        <taxon>Leptocardii</taxon>
        <taxon>Amphioxiformes</taxon>
        <taxon>Branchiostomatidae</taxon>
        <taxon>Branchiostoma</taxon>
    </lineage>
</organism>
<dbReference type="EMBL" id="GG666565">
    <property type="protein sequence ID" value="EEN54652.1"/>
    <property type="molecule type" value="Genomic_DNA"/>
</dbReference>
<dbReference type="InParanoid" id="C3YYL2"/>
<feature type="compositionally biased region" description="Basic and acidic residues" evidence="1">
    <location>
        <begin position="80"/>
        <end position="93"/>
    </location>
</feature>
<dbReference type="GO" id="GO:0010507">
    <property type="term" value="P:negative regulation of autophagy"/>
    <property type="evidence" value="ECO:0000318"/>
    <property type="project" value="GO_Central"/>
</dbReference>
<evidence type="ECO:0000313" key="2">
    <source>
        <dbReference type="EMBL" id="EEN54652.1"/>
    </source>
</evidence>
<reference evidence="2" key="1">
    <citation type="journal article" date="2008" name="Nature">
        <title>The amphioxus genome and the evolution of the chordate karyotype.</title>
        <authorList>
            <consortium name="US DOE Joint Genome Institute (JGI-PGF)"/>
            <person name="Putnam N.H."/>
            <person name="Butts T."/>
            <person name="Ferrier D.E.K."/>
            <person name="Furlong R.F."/>
            <person name="Hellsten U."/>
            <person name="Kawashima T."/>
            <person name="Robinson-Rechavi M."/>
            <person name="Shoguchi E."/>
            <person name="Terry A."/>
            <person name="Yu J.-K."/>
            <person name="Benito-Gutierrez E.L."/>
            <person name="Dubchak I."/>
            <person name="Garcia-Fernandez J."/>
            <person name="Gibson-Brown J.J."/>
            <person name="Grigoriev I.V."/>
            <person name="Horton A.C."/>
            <person name="de Jong P.J."/>
            <person name="Jurka J."/>
            <person name="Kapitonov V.V."/>
            <person name="Kohara Y."/>
            <person name="Kuroki Y."/>
            <person name="Lindquist E."/>
            <person name="Lucas S."/>
            <person name="Osoegawa K."/>
            <person name="Pennacchio L.A."/>
            <person name="Salamov A.A."/>
            <person name="Satou Y."/>
            <person name="Sauka-Spengler T."/>
            <person name="Schmutz J."/>
            <person name="Shin-I T."/>
            <person name="Toyoda A."/>
            <person name="Bronner-Fraser M."/>
            <person name="Fujiyama A."/>
            <person name="Holland L.Z."/>
            <person name="Holland P.W.H."/>
            <person name="Satoh N."/>
            <person name="Rokhsar D.S."/>
        </authorList>
    </citation>
    <scope>NUCLEOTIDE SEQUENCE [LARGE SCALE GENOMIC DNA]</scope>
    <source>
        <strain evidence="2">S238N-H82</strain>
        <tissue evidence="2">Testes</tissue>
    </source>
</reference>
<dbReference type="STRING" id="7739.C3YYL2"/>
<dbReference type="AlphaFoldDB" id="C3YYL2"/>